<feature type="region of interest" description="Disordered" evidence="1">
    <location>
        <begin position="1"/>
        <end position="40"/>
    </location>
</feature>
<sequence length="80" mass="9015">MFTDGRTDIRRTTTGHKSSPEQSGELKSAGSCKTLSATSSHVEIDDDDDVSVDEDNKKLFHTVFYAALQNNYFIRDYPRP</sequence>
<feature type="compositionally biased region" description="Basic and acidic residues" evidence="1">
    <location>
        <begin position="1"/>
        <end position="11"/>
    </location>
</feature>
<comment type="caution">
    <text evidence="2">The sequence shown here is derived from an EMBL/GenBank/DDBJ whole genome shotgun (WGS) entry which is preliminary data.</text>
</comment>
<name>A0A9D4RV81_DREPO</name>
<reference evidence="2" key="2">
    <citation type="submission" date="2020-11" db="EMBL/GenBank/DDBJ databases">
        <authorList>
            <person name="McCartney M.A."/>
            <person name="Auch B."/>
            <person name="Kono T."/>
            <person name="Mallez S."/>
            <person name="Becker A."/>
            <person name="Gohl D.M."/>
            <person name="Silverstein K.A.T."/>
            <person name="Koren S."/>
            <person name="Bechman K.B."/>
            <person name="Herman A."/>
            <person name="Abrahante J.E."/>
            <person name="Garbe J."/>
        </authorList>
    </citation>
    <scope>NUCLEOTIDE SEQUENCE</scope>
    <source>
        <strain evidence="2">Duluth1</strain>
        <tissue evidence="2">Whole animal</tissue>
    </source>
</reference>
<evidence type="ECO:0000256" key="1">
    <source>
        <dbReference type="SAM" id="MobiDB-lite"/>
    </source>
</evidence>
<dbReference type="AlphaFoldDB" id="A0A9D4RV81"/>
<keyword evidence="3" id="KW-1185">Reference proteome</keyword>
<proteinExistence type="predicted"/>
<protein>
    <submittedName>
        <fullName evidence="2">Uncharacterized protein</fullName>
    </submittedName>
</protein>
<gene>
    <name evidence="2" type="ORF">DPMN_006249</name>
</gene>
<reference evidence="2" key="1">
    <citation type="journal article" date="2019" name="bioRxiv">
        <title>The Genome of the Zebra Mussel, Dreissena polymorpha: A Resource for Invasive Species Research.</title>
        <authorList>
            <person name="McCartney M.A."/>
            <person name="Auch B."/>
            <person name="Kono T."/>
            <person name="Mallez S."/>
            <person name="Zhang Y."/>
            <person name="Obille A."/>
            <person name="Becker A."/>
            <person name="Abrahante J.E."/>
            <person name="Garbe J."/>
            <person name="Badalamenti J.P."/>
            <person name="Herman A."/>
            <person name="Mangelson H."/>
            <person name="Liachko I."/>
            <person name="Sullivan S."/>
            <person name="Sone E.D."/>
            <person name="Koren S."/>
            <person name="Silverstein K.A.T."/>
            <person name="Beckman K.B."/>
            <person name="Gohl D.M."/>
        </authorList>
    </citation>
    <scope>NUCLEOTIDE SEQUENCE</scope>
    <source>
        <strain evidence="2">Duluth1</strain>
        <tissue evidence="2">Whole animal</tissue>
    </source>
</reference>
<evidence type="ECO:0000313" key="2">
    <source>
        <dbReference type="EMBL" id="KAH3882314.1"/>
    </source>
</evidence>
<accession>A0A9D4RV81</accession>
<evidence type="ECO:0000313" key="3">
    <source>
        <dbReference type="Proteomes" id="UP000828390"/>
    </source>
</evidence>
<dbReference type="EMBL" id="JAIWYP010000001">
    <property type="protein sequence ID" value="KAH3882314.1"/>
    <property type="molecule type" value="Genomic_DNA"/>
</dbReference>
<organism evidence="2 3">
    <name type="scientific">Dreissena polymorpha</name>
    <name type="common">Zebra mussel</name>
    <name type="synonym">Mytilus polymorpha</name>
    <dbReference type="NCBI Taxonomy" id="45954"/>
    <lineage>
        <taxon>Eukaryota</taxon>
        <taxon>Metazoa</taxon>
        <taxon>Spiralia</taxon>
        <taxon>Lophotrochozoa</taxon>
        <taxon>Mollusca</taxon>
        <taxon>Bivalvia</taxon>
        <taxon>Autobranchia</taxon>
        <taxon>Heteroconchia</taxon>
        <taxon>Euheterodonta</taxon>
        <taxon>Imparidentia</taxon>
        <taxon>Neoheterodontei</taxon>
        <taxon>Myida</taxon>
        <taxon>Dreissenoidea</taxon>
        <taxon>Dreissenidae</taxon>
        <taxon>Dreissena</taxon>
    </lineage>
</organism>
<dbReference type="Proteomes" id="UP000828390">
    <property type="component" value="Unassembled WGS sequence"/>
</dbReference>